<dbReference type="Proteomes" id="UP000664940">
    <property type="component" value="Unassembled WGS sequence"/>
</dbReference>
<feature type="compositionally biased region" description="Polar residues" evidence="1">
    <location>
        <begin position="72"/>
        <end position="85"/>
    </location>
</feature>
<evidence type="ECO:0000313" key="2">
    <source>
        <dbReference type="EMBL" id="KAF6099926.1"/>
    </source>
</evidence>
<gene>
    <name evidence="2" type="ORF">HJG60_011642</name>
</gene>
<dbReference type="EMBL" id="JABVXQ010000007">
    <property type="protein sequence ID" value="KAF6099926.1"/>
    <property type="molecule type" value="Genomic_DNA"/>
</dbReference>
<accession>A0A834E0Y8</accession>
<sequence length="170" mass="18044">MPRGLGSPATCLFQGSCPFAAALAKPPAPPWMESLLRAPHPNLPQASHHFSLQHGRPEPTALHWPALGSPSRLTRTVHPSPSPVSQGARGGGPQSLTLRLPLPGDALLVRVYPPLHHHWPQHTQPTATSGTLHGLPTWKTPPQPCVSHTSVQLWSSATVSAVPLSLGCAY</sequence>
<reference evidence="2 3" key="1">
    <citation type="journal article" date="2020" name="Nature">
        <title>Six reference-quality genomes reveal evolution of bat adaptations.</title>
        <authorList>
            <person name="Jebb D."/>
            <person name="Huang Z."/>
            <person name="Pippel M."/>
            <person name="Hughes G.M."/>
            <person name="Lavrichenko K."/>
            <person name="Devanna P."/>
            <person name="Winkler S."/>
            <person name="Jermiin L.S."/>
            <person name="Skirmuntt E.C."/>
            <person name="Katzourakis A."/>
            <person name="Burkitt-Gray L."/>
            <person name="Ray D.A."/>
            <person name="Sullivan K.A.M."/>
            <person name="Roscito J.G."/>
            <person name="Kirilenko B.M."/>
            <person name="Davalos L.M."/>
            <person name="Corthals A.P."/>
            <person name="Power M.L."/>
            <person name="Jones G."/>
            <person name="Ransome R.D."/>
            <person name="Dechmann D.K.N."/>
            <person name="Locatelli A.G."/>
            <person name="Puechmaille S.J."/>
            <person name="Fedrigo O."/>
            <person name="Jarvis E.D."/>
            <person name="Hiller M."/>
            <person name="Vernes S.C."/>
            <person name="Myers E.W."/>
            <person name="Teeling E.C."/>
        </authorList>
    </citation>
    <scope>NUCLEOTIDE SEQUENCE [LARGE SCALE GENOMIC DNA]</scope>
    <source>
        <strain evidence="2">Bat1K_MPI-CBG_1</strain>
    </source>
</reference>
<name>A0A834E0Y8_9CHIR</name>
<feature type="region of interest" description="Disordered" evidence="1">
    <location>
        <begin position="72"/>
        <end position="96"/>
    </location>
</feature>
<dbReference type="AlphaFoldDB" id="A0A834E0Y8"/>
<proteinExistence type="predicted"/>
<comment type="caution">
    <text evidence="2">The sequence shown here is derived from an EMBL/GenBank/DDBJ whole genome shotgun (WGS) entry which is preliminary data.</text>
</comment>
<organism evidence="2 3">
    <name type="scientific">Phyllostomus discolor</name>
    <name type="common">pale spear-nosed bat</name>
    <dbReference type="NCBI Taxonomy" id="89673"/>
    <lineage>
        <taxon>Eukaryota</taxon>
        <taxon>Metazoa</taxon>
        <taxon>Chordata</taxon>
        <taxon>Craniata</taxon>
        <taxon>Vertebrata</taxon>
        <taxon>Euteleostomi</taxon>
        <taxon>Mammalia</taxon>
        <taxon>Eutheria</taxon>
        <taxon>Laurasiatheria</taxon>
        <taxon>Chiroptera</taxon>
        <taxon>Yangochiroptera</taxon>
        <taxon>Phyllostomidae</taxon>
        <taxon>Phyllostominae</taxon>
        <taxon>Phyllostomus</taxon>
    </lineage>
</organism>
<protein>
    <submittedName>
        <fullName evidence="2">Uncharacterized protein</fullName>
    </submittedName>
</protein>
<evidence type="ECO:0000313" key="3">
    <source>
        <dbReference type="Proteomes" id="UP000664940"/>
    </source>
</evidence>
<evidence type="ECO:0000256" key="1">
    <source>
        <dbReference type="SAM" id="MobiDB-lite"/>
    </source>
</evidence>